<comment type="subcellular location">
    <subcellularLocation>
        <location evidence="1">Cytoplasm</location>
    </subcellularLocation>
</comment>
<dbReference type="InterPro" id="IPR001752">
    <property type="entry name" value="Kinesin_motor_dom"/>
</dbReference>
<dbReference type="InterPro" id="IPR036961">
    <property type="entry name" value="Kinesin_motor_dom_sf"/>
</dbReference>
<comment type="caution">
    <text evidence="11">The sequence shown here is derived from an EMBL/GenBank/DDBJ whole genome shotgun (WGS) entry which is preliminary data.</text>
</comment>
<dbReference type="PRINTS" id="PR00380">
    <property type="entry name" value="KINESINHEAVY"/>
</dbReference>
<evidence type="ECO:0000256" key="9">
    <source>
        <dbReference type="SAM" id="MobiDB-lite"/>
    </source>
</evidence>
<feature type="compositionally biased region" description="Basic and acidic residues" evidence="9">
    <location>
        <begin position="110"/>
        <end position="119"/>
    </location>
</feature>
<dbReference type="GO" id="GO:0008017">
    <property type="term" value="F:microtubule binding"/>
    <property type="evidence" value="ECO:0007669"/>
    <property type="project" value="InterPro"/>
</dbReference>
<dbReference type="GO" id="GO:0051231">
    <property type="term" value="P:spindle elongation"/>
    <property type="evidence" value="ECO:0007669"/>
    <property type="project" value="TreeGrafter"/>
</dbReference>
<comment type="similarity">
    <text evidence="6 7">Belongs to the TRAFAC class myosin-kinesin ATPase superfamily. Kinesin family.</text>
</comment>
<evidence type="ECO:0000313" key="12">
    <source>
        <dbReference type="Proteomes" id="UP001146793"/>
    </source>
</evidence>
<dbReference type="InterPro" id="IPR027417">
    <property type="entry name" value="P-loop_NTPase"/>
</dbReference>
<evidence type="ECO:0000256" key="4">
    <source>
        <dbReference type="ARBA" id="ARBA00022840"/>
    </source>
</evidence>
<keyword evidence="7" id="KW-0493">Microtubule</keyword>
<dbReference type="InterPro" id="IPR019821">
    <property type="entry name" value="Kinesin_motor_CS"/>
</dbReference>
<evidence type="ECO:0000256" key="7">
    <source>
        <dbReference type="RuleBase" id="RU000394"/>
    </source>
</evidence>
<dbReference type="GO" id="GO:0003777">
    <property type="term" value="F:microtubule motor activity"/>
    <property type="evidence" value="ECO:0007669"/>
    <property type="project" value="InterPro"/>
</dbReference>
<dbReference type="SMART" id="SM00129">
    <property type="entry name" value="KISc"/>
    <property type="match status" value="1"/>
</dbReference>
<dbReference type="Pfam" id="PF00225">
    <property type="entry name" value="Kinesin"/>
    <property type="match status" value="1"/>
</dbReference>
<gene>
    <name evidence="11" type="ORF">M0812_19272</name>
</gene>
<evidence type="ECO:0000256" key="8">
    <source>
        <dbReference type="SAM" id="Coils"/>
    </source>
</evidence>
<keyword evidence="5 8" id="KW-0175">Coiled coil</keyword>
<dbReference type="GO" id="GO:0005875">
    <property type="term" value="C:microtubule associated complex"/>
    <property type="evidence" value="ECO:0007669"/>
    <property type="project" value="TreeGrafter"/>
</dbReference>
<dbReference type="Proteomes" id="UP001146793">
    <property type="component" value="Unassembled WGS sequence"/>
</dbReference>
<dbReference type="SUPFAM" id="SSF52540">
    <property type="entry name" value="P-loop containing nucleoside triphosphate hydrolases"/>
    <property type="match status" value="1"/>
</dbReference>
<keyword evidence="4 6" id="KW-0067">ATP-binding</keyword>
<evidence type="ECO:0000256" key="5">
    <source>
        <dbReference type="ARBA" id="ARBA00023054"/>
    </source>
</evidence>
<dbReference type="GO" id="GO:0007018">
    <property type="term" value="P:microtubule-based movement"/>
    <property type="evidence" value="ECO:0007669"/>
    <property type="project" value="InterPro"/>
</dbReference>
<keyword evidence="3 6" id="KW-0547">Nucleotide-binding</keyword>
<name>A0AAV7ZBV6_9EUKA</name>
<dbReference type="PROSITE" id="PS50067">
    <property type="entry name" value="KINESIN_MOTOR_2"/>
    <property type="match status" value="1"/>
</dbReference>
<sequence>MSQPEPITVIVRLKPLSVDEESCIDLKEQEITIYKPCDPYRISTTFTPIRNAFNNINLRQSTLGLGTPSNFNGSPSTISRSSLIRTPRESIRNQLTPKMSNNRDLLGETQRTKLNEKKTPRNSTPLFQRTNQFYTNQTPNGESKTFNFTHIFDGKSQQESLFDYVKPKISSIFKGLNTTIFAYGQTGSGKTFTMMGNKQLPGIIPRSIAEIFKFVNCEKSGDCGLYLTYIEIYNNKIYDLLDPGNSGGLQRNSTPWKRRNSTKKYNKIKIIEDYKLGKIFLTGSDYFNVQLNSEEQCFKLLEEGSKRRAVGATNLNEHSSRSHSIVILTLQTRQPNSDIILEGKLNLVDLAGSECAKRACTNGTTLTETKNINSSLSALVDVLSVLSKNHKINNNNKKKSNKKIKPMLVPYRNSKLTRLLKDSLGGNSRTVMITTISQDLANYRTTIMSLRYAYNTTFIKNHVSQNAHKITREKKNLTPQIKSIQKKKKKRGGENARTINNKHFLKQIEELKNEKIEQQKKFDLLLLHQKNEQLFSEYEYLNLRHSMLKGKYEKINSQKEIIHQNLKSDLDFELQFQIFLEMDNNLKNNNNHYFKQIKKKQELKKKILNPYQNLILNLNQENDLNLKKIPILENQIIQNNKQLQLNKENYSNMEKQKMLQINNLDQQIKLFNTQQQSQKEKRKRLKWEKKELQNQVNRLNKIIKKNNQEKNVLKNINQIRDNKSQELRQKSVRKILMKNAFQAPKLKVGKFPVIKK</sequence>
<dbReference type="AlphaFoldDB" id="A0AAV7ZBV6"/>
<keyword evidence="6 7" id="KW-0505">Motor protein</keyword>
<evidence type="ECO:0000256" key="3">
    <source>
        <dbReference type="ARBA" id="ARBA00022741"/>
    </source>
</evidence>
<dbReference type="InterPro" id="IPR027640">
    <property type="entry name" value="Kinesin-like_fam"/>
</dbReference>
<feature type="domain" description="Kinesin motor" evidence="10">
    <location>
        <begin position="6"/>
        <end position="459"/>
    </location>
</feature>
<proteinExistence type="inferred from homology"/>
<organism evidence="11 12">
    <name type="scientific">Anaeramoeba flamelloides</name>
    <dbReference type="NCBI Taxonomy" id="1746091"/>
    <lineage>
        <taxon>Eukaryota</taxon>
        <taxon>Metamonada</taxon>
        <taxon>Anaeramoebidae</taxon>
        <taxon>Anaeramoeba</taxon>
    </lineage>
</organism>
<evidence type="ECO:0000313" key="11">
    <source>
        <dbReference type="EMBL" id="KAJ3437199.1"/>
    </source>
</evidence>
<feature type="region of interest" description="Disordered" evidence="9">
    <location>
        <begin position="98"/>
        <end position="125"/>
    </location>
</feature>
<evidence type="ECO:0000256" key="6">
    <source>
        <dbReference type="PROSITE-ProRule" id="PRU00283"/>
    </source>
</evidence>
<keyword evidence="2" id="KW-0963">Cytoplasm</keyword>
<dbReference type="GO" id="GO:0005874">
    <property type="term" value="C:microtubule"/>
    <property type="evidence" value="ECO:0007669"/>
    <property type="project" value="UniProtKB-KW"/>
</dbReference>
<evidence type="ECO:0000256" key="1">
    <source>
        <dbReference type="ARBA" id="ARBA00004496"/>
    </source>
</evidence>
<dbReference type="GO" id="GO:0005737">
    <property type="term" value="C:cytoplasm"/>
    <property type="evidence" value="ECO:0007669"/>
    <property type="project" value="UniProtKB-SubCell"/>
</dbReference>
<evidence type="ECO:0000259" key="10">
    <source>
        <dbReference type="PROSITE" id="PS50067"/>
    </source>
</evidence>
<evidence type="ECO:0000256" key="2">
    <source>
        <dbReference type="ARBA" id="ARBA00022490"/>
    </source>
</evidence>
<reference evidence="11" key="1">
    <citation type="submission" date="2022-08" db="EMBL/GenBank/DDBJ databases">
        <title>Novel sulphate-reducing endosymbionts in the free-living metamonad Anaeramoeba.</title>
        <authorList>
            <person name="Jerlstrom-Hultqvist J."/>
            <person name="Cepicka I."/>
            <person name="Gallot-Lavallee L."/>
            <person name="Salas-Leiva D."/>
            <person name="Curtis B.A."/>
            <person name="Zahonova K."/>
            <person name="Pipaliya S."/>
            <person name="Dacks J."/>
            <person name="Roger A.J."/>
        </authorList>
    </citation>
    <scope>NUCLEOTIDE SEQUENCE</scope>
    <source>
        <strain evidence="11">Busselton2</strain>
    </source>
</reference>
<dbReference type="EMBL" id="JANTQA010000036">
    <property type="protein sequence ID" value="KAJ3437199.1"/>
    <property type="molecule type" value="Genomic_DNA"/>
</dbReference>
<accession>A0AAV7ZBV6</accession>
<dbReference type="PANTHER" id="PTHR47969">
    <property type="entry name" value="CHROMOSOME-ASSOCIATED KINESIN KIF4A-RELATED"/>
    <property type="match status" value="1"/>
</dbReference>
<dbReference type="GO" id="GO:0007052">
    <property type="term" value="P:mitotic spindle organization"/>
    <property type="evidence" value="ECO:0007669"/>
    <property type="project" value="TreeGrafter"/>
</dbReference>
<dbReference type="PROSITE" id="PS00411">
    <property type="entry name" value="KINESIN_MOTOR_1"/>
    <property type="match status" value="1"/>
</dbReference>
<protein>
    <recommendedName>
        <fullName evidence="7">Kinesin-like protein</fullName>
    </recommendedName>
</protein>
<feature type="coiled-coil region" evidence="8">
    <location>
        <begin position="675"/>
        <end position="709"/>
    </location>
</feature>
<dbReference type="GO" id="GO:0005524">
    <property type="term" value="F:ATP binding"/>
    <property type="evidence" value="ECO:0007669"/>
    <property type="project" value="UniProtKB-UniRule"/>
</dbReference>
<dbReference type="Gene3D" id="3.40.850.10">
    <property type="entry name" value="Kinesin motor domain"/>
    <property type="match status" value="1"/>
</dbReference>
<feature type="binding site" evidence="6">
    <location>
        <begin position="184"/>
        <end position="191"/>
    </location>
    <ligand>
        <name>ATP</name>
        <dbReference type="ChEBI" id="CHEBI:30616"/>
    </ligand>
</feature>
<dbReference type="PANTHER" id="PTHR47969:SF15">
    <property type="entry name" value="CHROMOSOME-ASSOCIATED KINESIN KIF4A-RELATED"/>
    <property type="match status" value="1"/>
</dbReference>